<dbReference type="GO" id="GO:0006631">
    <property type="term" value="P:fatty acid metabolic process"/>
    <property type="evidence" value="ECO:0007669"/>
    <property type="project" value="TreeGrafter"/>
</dbReference>
<dbReference type="PANTHER" id="PTHR43201">
    <property type="entry name" value="ACYL-COA SYNTHETASE"/>
    <property type="match status" value="1"/>
</dbReference>
<dbReference type="Gene3D" id="3.30.300.30">
    <property type="match status" value="1"/>
</dbReference>
<name>A0A2D0ANA7_9SPHN</name>
<dbReference type="InterPro" id="IPR000873">
    <property type="entry name" value="AMP-dep_synth/lig_dom"/>
</dbReference>
<accession>A0A2D0ANA7</accession>
<dbReference type="InterPro" id="IPR042099">
    <property type="entry name" value="ANL_N_sf"/>
</dbReference>
<evidence type="ECO:0000256" key="2">
    <source>
        <dbReference type="ARBA" id="ARBA00022598"/>
    </source>
</evidence>
<dbReference type="Pfam" id="PF00501">
    <property type="entry name" value="AMP-binding"/>
    <property type="match status" value="1"/>
</dbReference>
<dbReference type="PANTHER" id="PTHR43201:SF5">
    <property type="entry name" value="MEDIUM-CHAIN ACYL-COA LIGASE ACSF2, MITOCHONDRIAL"/>
    <property type="match status" value="1"/>
</dbReference>
<dbReference type="EMBL" id="NISJ01000008">
    <property type="protein sequence ID" value="OWQ95094.1"/>
    <property type="molecule type" value="Genomic_DNA"/>
</dbReference>
<organism evidence="6 7">
    <name type="scientific">Sphingopyxis witflariensis</name>
    <dbReference type="NCBI Taxonomy" id="173675"/>
    <lineage>
        <taxon>Bacteria</taxon>
        <taxon>Pseudomonadati</taxon>
        <taxon>Pseudomonadota</taxon>
        <taxon>Alphaproteobacteria</taxon>
        <taxon>Sphingomonadales</taxon>
        <taxon>Sphingomonadaceae</taxon>
        <taxon>Sphingopyxis</taxon>
    </lineage>
</organism>
<dbReference type="Proteomes" id="UP000197097">
    <property type="component" value="Unassembled WGS sequence"/>
</dbReference>
<dbReference type="InterPro" id="IPR045851">
    <property type="entry name" value="AMP-bd_C_sf"/>
</dbReference>
<comment type="similarity">
    <text evidence="1">Belongs to the ATP-dependent AMP-binding enzyme family.</text>
</comment>
<dbReference type="InterPro" id="IPR020845">
    <property type="entry name" value="AMP-binding_CS"/>
</dbReference>
<keyword evidence="7" id="KW-1185">Reference proteome</keyword>
<dbReference type="SUPFAM" id="SSF56801">
    <property type="entry name" value="Acetyl-CoA synthetase-like"/>
    <property type="match status" value="1"/>
</dbReference>
<comment type="caution">
    <text evidence="6">The sequence shown here is derived from an EMBL/GenBank/DDBJ whole genome shotgun (WGS) entry which is preliminary data.</text>
</comment>
<reference evidence="6 7" key="1">
    <citation type="journal article" date="2002" name="Int. J. Syst. Evol. Microbiol.">
        <title>Sphingopyxis witflariensis sp. nov., isolated from activated sludge.</title>
        <authorList>
            <person name="Kampfer P."/>
            <person name="Witzenberger R."/>
            <person name="Denner E.B."/>
            <person name="Busse H.J."/>
            <person name="Neef A."/>
        </authorList>
    </citation>
    <scope>NUCLEOTIDE SEQUENCE [LARGE SCALE GENOMIC DNA]</scope>
    <source>
        <strain evidence="6 7">DSM 14551</strain>
    </source>
</reference>
<dbReference type="Gene3D" id="3.40.50.12780">
    <property type="entry name" value="N-terminal domain of ligase-like"/>
    <property type="match status" value="1"/>
</dbReference>
<proteinExistence type="inferred from homology"/>
<evidence type="ECO:0000256" key="1">
    <source>
        <dbReference type="ARBA" id="ARBA00006432"/>
    </source>
</evidence>
<dbReference type="InterPro" id="IPR025110">
    <property type="entry name" value="AMP-bd_C"/>
</dbReference>
<protein>
    <submittedName>
        <fullName evidence="6">Acyl-CoA synthetase</fullName>
    </submittedName>
</protein>
<evidence type="ECO:0000259" key="5">
    <source>
        <dbReference type="Pfam" id="PF13193"/>
    </source>
</evidence>
<evidence type="ECO:0000256" key="3">
    <source>
        <dbReference type="SAM" id="MobiDB-lite"/>
    </source>
</evidence>
<dbReference type="PROSITE" id="PS00455">
    <property type="entry name" value="AMP_BINDING"/>
    <property type="match status" value="1"/>
</dbReference>
<evidence type="ECO:0000259" key="4">
    <source>
        <dbReference type="Pfam" id="PF00501"/>
    </source>
</evidence>
<feature type="domain" description="AMP-binding enzyme C-terminal" evidence="5">
    <location>
        <begin position="414"/>
        <end position="492"/>
    </location>
</feature>
<dbReference type="OrthoDB" id="9803968at2"/>
<sequence length="506" mass="55399">MHPSIHARHASEKPAIVMAASGRTLSYGELDARSNQGARLFRREGLGHGDVIAMLIENRPEYFELAWAAQRAGLYYVCISTQLTPAEVEYIVKDSGAKLLIVSPDQRIAAALPALLPDVSLFALGKGGEGYRSWDDEADAELASQVPDERGGTDMLYSSGTTGRPKGIKPPLPDDPSIAAPTSLTDVADRLGFGSESVYLTPAPLYHAAPLRWSMLVHRLGGTVVVMEKFDAEAALRAIERHRVTHSQWVPTHFIRILKLPADVRARFDLSSLRLAIHAAAPCPVPVKQAMIDWWGPILLEYYAGTESNGMTMISSAEWLARPGSVGRAVVGALRICNEAGELLPPREEGTVYFEGGSRFAYHNDSAKTEEATNAHGWTTIGDVGWVDEDGYLYLTDRKSFMIISGGVNIYPQEIENLLAVHPKVSDVAVIGAPHSEMGEAVVAVVQPQDQTDATPAFAAELTEWLRPQLSGVKMPRRIDFTTELPRHPTGKLYKRLIRDKYWGNS</sequence>
<keyword evidence="2" id="KW-0436">Ligase</keyword>
<gene>
    <name evidence="6" type="ORF">CDQ91_14325</name>
</gene>
<dbReference type="AlphaFoldDB" id="A0A2D0ANA7"/>
<feature type="domain" description="AMP-dependent synthetase/ligase" evidence="4">
    <location>
        <begin position="7"/>
        <end position="357"/>
    </location>
</feature>
<feature type="region of interest" description="Disordered" evidence="3">
    <location>
        <begin position="143"/>
        <end position="176"/>
    </location>
</feature>
<dbReference type="Pfam" id="PF13193">
    <property type="entry name" value="AMP-binding_C"/>
    <property type="match status" value="1"/>
</dbReference>
<evidence type="ECO:0000313" key="6">
    <source>
        <dbReference type="EMBL" id="OWQ95094.1"/>
    </source>
</evidence>
<evidence type="ECO:0000313" key="7">
    <source>
        <dbReference type="Proteomes" id="UP000197097"/>
    </source>
</evidence>
<dbReference type="RefSeq" id="WP_088473424.1">
    <property type="nucleotide sequence ID" value="NZ_NISJ01000008.1"/>
</dbReference>
<dbReference type="GO" id="GO:0031956">
    <property type="term" value="F:medium-chain fatty acid-CoA ligase activity"/>
    <property type="evidence" value="ECO:0007669"/>
    <property type="project" value="TreeGrafter"/>
</dbReference>